<dbReference type="EMBL" id="QXFT01000618">
    <property type="protein sequence ID" value="KAE9339446.1"/>
    <property type="molecule type" value="Genomic_DNA"/>
</dbReference>
<protein>
    <submittedName>
        <fullName evidence="1">Uncharacterized protein</fullName>
    </submittedName>
</protein>
<dbReference type="AlphaFoldDB" id="A0A6A4FHX5"/>
<accession>A0A6A4FHX5</accession>
<gene>
    <name evidence="1" type="ORF">PR003_g11008</name>
</gene>
<keyword evidence="2" id="KW-1185">Reference proteome</keyword>
<name>A0A6A4FHX5_9STRA</name>
<proteinExistence type="predicted"/>
<reference evidence="1 2" key="1">
    <citation type="submission" date="2018-08" db="EMBL/GenBank/DDBJ databases">
        <title>Genomic investigation of the strawberry pathogen Phytophthora fragariae indicates pathogenicity is determined by transcriptional variation in three key races.</title>
        <authorList>
            <person name="Adams T.M."/>
            <person name="Armitage A.D."/>
            <person name="Sobczyk M.K."/>
            <person name="Bates H.J."/>
            <person name="Dunwell J.M."/>
            <person name="Nellist C.F."/>
            <person name="Harrison R.J."/>
        </authorList>
    </citation>
    <scope>NUCLEOTIDE SEQUENCE [LARGE SCALE GENOMIC DNA]</scope>
    <source>
        <strain evidence="1 2">SCRP333</strain>
    </source>
</reference>
<sequence>MLHAFGVLFMCYDEPSEYLFPLVPRYAESDLPGGQTYTQEEAVIYWESLHSGIDSEQQPAAKRERKRPNIASYITEVTRDTLKMMSPSQQQAMTPNLTSHSLRRGAAAYANTSPKLAIQWISTRGAWLLESLTKAFAYIGTTTREDQSVDKVLAGYQSPDLPVMTPTIADLQQRLSIAEFGQLLTLRDELFQHVLGSPDPRHNVSIAVVDATFAAMLMHMKSVLESCRAISAPTTRYEYQLHRAIAATNARLGCHISTATCFSWGDHLTARWQTANHAQVSSAATGGDSLLASTLENILKQLAQINDRLARLEDTAHKSPVTASETSTFGVSEVPLLSVPAPATASTLAGCVLNWFTNNIWETVKGKREQNKRAEAKAAINIMLVLYQTPCTITKPPPRADAAEYQVWKKTLWDLALALDRTANERLRSIDGRKSSTKASSLRKRWRELRASHPAAYQSLGAQFLSLKAIGAILDLCTPPSHQWSVSELA</sequence>
<evidence type="ECO:0000313" key="1">
    <source>
        <dbReference type="EMBL" id="KAE9339446.1"/>
    </source>
</evidence>
<comment type="caution">
    <text evidence="1">The sequence shown here is derived from an EMBL/GenBank/DDBJ whole genome shotgun (WGS) entry which is preliminary data.</text>
</comment>
<organism evidence="1 2">
    <name type="scientific">Phytophthora rubi</name>
    <dbReference type="NCBI Taxonomy" id="129364"/>
    <lineage>
        <taxon>Eukaryota</taxon>
        <taxon>Sar</taxon>
        <taxon>Stramenopiles</taxon>
        <taxon>Oomycota</taxon>
        <taxon>Peronosporomycetes</taxon>
        <taxon>Peronosporales</taxon>
        <taxon>Peronosporaceae</taxon>
        <taxon>Phytophthora</taxon>
    </lineage>
</organism>
<dbReference type="Proteomes" id="UP000434957">
    <property type="component" value="Unassembled WGS sequence"/>
</dbReference>
<evidence type="ECO:0000313" key="2">
    <source>
        <dbReference type="Proteomes" id="UP000434957"/>
    </source>
</evidence>